<dbReference type="AlphaFoldDB" id="A0A7L3HKE6"/>
<keyword evidence="10" id="KW-1185">Reference proteome</keyword>
<feature type="non-terminal residue" evidence="9">
    <location>
        <position position="1"/>
    </location>
</feature>
<keyword evidence="2 9" id="KW-0808">Transferase</keyword>
<accession>A0A7L3HKE6</accession>
<keyword evidence="8" id="KW-0325">Glycoprotein</keyword>
<evidence type="ECO:0000256" key="6">
    <source>
        <dbReference type="ARBA" id="ARBA00023034"/>
    </source>
</evidence>
<name>A0A7L3HKE6_9PASS</name>
<evidence type="ECO:0000256" key="4">
    <source>
        <dbReference type="ARBA" id="ARBA00022968"/>
    </source>
</evidence>
<comment type="caution">
    <text evidence="9">The sequence shown here is derived from an EMBL/GenBank/DDBJ whole genome shotgun (WGS) entry which is preliminary data.</text>
</comment>
<gene>
    <name evidence="9" type="primary">Gal3st2_1</name>
    <name evidence="9" type="ORF">BUPERY_R11867</name>
</gene>
<evidence type="ECO:0000313" key="9">
    <source>
        <dbReference type="EMBL" id="NXU05947.1"/>
    </source>
</evidence>
<keyword evidence="3" id="KW-0812">Transmembrane</keyword>
<protein>
    <submittedName>
        <fullName evidence="9">G3ST2 sulfotransferase</fullName>
    </submittedName>
</protein>
<dbReference type="EMBL" id="VZTT01081369">
    <property type="protein sequence ID" value="NXU05947.1"/>
    <property type="molecule type" value="Genomic_DNA"/>
</dbReference>
<keyword evidence="6" id="KW-0333">Golgi apparatus</keyword>
<keyword evidence="5" id="KW-1133">Transmembrane helix</keyword>
<keyword evidence="7" id="KW-0472">Membrane</keyword>
<dbReference type="InterPro" id="IPR009729">
    <property type="entry name" value="Gal-3-0_sulfotransfrase"/>
</dbReference>
<feature type="non-terminal residue" evidence="9">
    <location>
        <position position="136"/>
    </location>
</feature>
<evidence type="ECO:0000256" key="1">
    <source>
        <dbReference type="ARBA" id="ARBA00004323"/>
    </source>
</evidence>
<evidence type="ECO:0000313" key="10">
    <source>
        <dbReference type="Proteomes" id="UP000566314"/>
    </source>
</evidence>
<organism evidence="9 10">
    <name type="scientific">Buphagus erythrorhynchus</name>
    <name type="common">red-billed oxpecker</name>
    <dbReference type="NCBI Taxonomy" id="245048"/>
    <lineage>
        <taxon>Eukaryota</taxon>
        <taxon>Metazoa</taxon>
        <taxon>Chordata</taxon>
        <taxon>Craniata</taxon>
        <taxon>Vertebrata</taxon>
        <taxon>Euteleostomi</taxon>
        <taxon>Archelosauria</taxon>
        <taxon>Archosauria</taxon>
        <taxon>Dinosauria</taxon>
        <taxon>Saurischia</taxon>
        <taxon>Theropoda</taxon>
        <taxon>Coelurosauria</taxon>
        <taxon>Aves</taxon>
        <taxon>Neognathae</taxon>
        <taxon>Neoaves</taxon>
        <taxon>Telluraves</taxon>
        <taxon>Australaves</taxon>
        <taxon>Passeriformes</taxon>
        <taxon>Sturnidae</taxon>
        <taxon>Buphagus</taxon>
    </lineage>
</organism>
<sequence>DSSTKSSLPASAVEKLKAWNRLDWEIYSHFNRSFWARIERDIGGRRMRRELRALRARRAELARTCLQGTGSVGPKDIKDSSLRPLQHGGARILGYNLKQGLEQELERTCRRLVTPELQYSSLLYKKQFPPANPETS</sequence>
<reference evidence="9 10" key="1">
    <citation type="submission" date="2019-09" db="EMBL/GenBank/DDBJ databases">
        <title>Bird 10,000 Genomes (B10K) Project - Family phase.</title>
        <authorList>
            <person name="Zhang G."/>
        </authorList>
    </citation>
    <scope>NUCLEOTIDE SEQUENCE [LARGE SCALE GENOMIC DNA]</scope>
    <source>
        <strain evidence="9">B10K-DU-012-02</strain>
    </source>
</reference>
<evidence type="ECO:0000256" key="8">
    <source>
        <dbReference type="ARBA" id="ARBA00023180"/>
    </source>
</evidence>
<keyword evidence="4" id="KW-0735">Signal-anchor</keyword>
<dbReference type="PANTHER" id="PTHR14647">
    <property type="entry name" value="GALACTOSE-3-O-SULFOTRANSFERASE"/>
    <property type="match status" value="1"/>
</dbReference>
<proteinExistence type="predicted"/>
<dbReference type="GO" id="GO:0001733">
    <property type="term" value="F:galactosylceramide sulfotransferase activity"/>
    <property type="evidence" value="ECO:0007669"/>
    <property type="project" value="InterPro"/>
</dbReference>
<dbReference type="OrthoDB" id="514299at2759"/>
<dbReference type="Pfam" id="PF06990">
    <property type="entry name" value="Gal-3-0_sulfotr"/>
    <property type="match status" value="1"/>
</dbReference>
<dbReference type="PANTHER" id="PTHR14647:SF62">
    <property type="entry name" value="GALACTOSE-3-O-SULFOTRANSFERASE 2"/>
    <property type="match status" value="1"/>
</dbReference>
<evidence type="ECO:0000256" key="2">
    <source>
        <dbReference type="ARBA" id="ARBA00022679"/>
    </source>
</evidence>
<comment type="subcellular location">
    <subcellularLocation>
        <location evidence="1">Golgi apparatus membrane</location>
        <topology evidence="1">Single-pass type II membrane protein</topology>
    </subcellularLocation>
</comment>
<evidence type="ECO:0000256" key="5">
    <source>
        <dbReference type="ARBA" id="ARBA00022989"/>
    </source>
</evidence>
<dbReference type="GO" id="GO:0009247">
    <property type="term" value="P:glycolipid biosynthetic process"/>
    <property type="evidence" value="ECO:0007669"/>
    <property type="project" value="InterPro"/>
</dbReference>
<dbReference type="Proteomes" id="UP000566314">
    <property type="component" value="Unassembled WGS sequence"/>
</dbReference>
<evidence type="ECO:0000256" key="7">
    <source>
        <dbReference type="ARBA" id="ARBA00023136"/>
    </source>
</evidence>
<evidence type="ECO:0000256" key="3">
    <source>
        <dbReference type="ARBA" id="ARBA00022692"/>
    </source>
</evidence>
<dbReference type="GO" id="GO:0000139">
    <property type="term" value="C:Golgi membrane"/>
    <property type="evidence" value="ECO:0007669"/>
    <property type="project" value="UniProtKB-SubCell"/>
</dbReference>